<dbReference type="AlphaFoldDB" id="X1LW06"/>
<organism evidence="1">
    <name type="scientific">marine sediment metagenome</name>
    <dbReference type="NCBI Taxonomy" id="412755"/>
    <lineage>
        <taxon>unclassified sequences</taxon>
        <taxon>metagenomes</taxon>
        <taxon>ecological metagenomes</taxon>
    </lineage>
</organism>
<proteinExistence type="predicted"/>
<protein>
    <submittedName>
        <fullName evidence="1">Uncharacterized protein</fullName>
    </submittedName>
</protein>
<sequence length="48" mass="5591">MEEIRDALVGIENQLEQINKRLGDFEGCIETRTPLQMLRVADMTRQTQ</sequence>
<name>X1LW06_9ZZZZ</name>
<evidence type="ECO:0000313" key="1">
    <source>
        <dbReference type="EMBL" id="GAI06600.1"/>
    </source>
</evidence>
<dbReference type="EMBL" id="BARV01008667">
    <property type="protein sequence ID" value="GAI06600.1"/>
    <property type="molecule type" value="Genomic_DNA"/>
</dbReference>
<reference evidence="1" key="1">
    <citation type="journal article" date="2014" name="Front. Microbiol.">
        <title>High frequency of phylogenetically diverse reductive dehalogenase-homologous genes in deep subseafloor sedimentary metagenomes.</title>
        <authorList>
            <person name="Kawai M."/>
            <person name="Futagami T."/>
            <person name="Toyoda A."/>
            <person name="Takaki Y."/>
            <person name="Nishi S."/>
            <person name="Hori S."/>
            <person name="Arai W."/>
            <person name="Tsubouchi T."/>
            <person name="Morono Y."/>
            <person name="Uchiyama I."/>
            <person name="Ito T."/>
            <person name="Fujiyama A."/>
            <person name="Inagaki F."/>
            <person name="Takami H."/>
        </authorList>
    </citation>
    <scope>NUCLEOTIDE SEQUENCE</scope>
    <source>
        <strain evidence="1">Expedition CK06-06</strain>
    </source>
</reference>
<comment type="caution">
    <text evidence="1">The sequence shown here is derived from an EMBL/GenBank/DDBJ whole genome shotgun (WGS) entry which is preliminary data.</text>
</comment>
<accession>X1LW06</accession>
<gene>
    <name evidence="1" type="ORF">S06H3_17356</name>
</gene>